<dbReference type="KEGG" id="mass:CR152_07285"/>
<dbReference type="OrthoDB" id="8759078at2"/>
<proteinExistence type="predicted"/>
<reference evidence="1" key="1">
    <citation type="submission" date="2017-10" db="EMBL/GenBank/DDBJ databases">
        <title>Massilia psychrophilum sp. nov., a novel purple-pigmented bacterium isolated from Tianshan glacier, Xinjiang Municipality, China.</title>
        <authorList>
            <person name="Wang H."/>
        </authorList>
    </citation>
    <scope>NUCLEOTIDE SEQUENCE [LARGE SCALE GENOMIC DNA]</scope>
    <source>
        <strain evidence="1">B2</strain>
    </source>
</reference>
<dbReference type="EMBL" id="CP024608">
    <property type="protein sequence ID" value="ATQ74334.1"/>
    <property type="molecule type" value="Genomic_DNA"/>
</dbReference>
<dbReference type="AlphaFoldDB" id="A0A2D2DH84"/>
<name>A0A2D2DH84_9BURK</name>
<dbReference type="RefSeq" id="WP_099874319.1">
    <property type="nucleotide sequence ID" value="NZ_CP024608.1"/>
</dbReference>
<protein>
    <submittedName>
        <fullName evidence="1">Uncharacterized protein</fullName>
    </submittedName>
</protein>
<sequence>MSAPIGSVNDLVSVIRAQLGARVQGAPLKKTAARKQAGGAGRYAQENLGQLVQLRIAQIGVDDPQRGRKAFRVFLEAVLLSHFGEDLVGDPGFFQMVEKVQDALDADAACRQMIGSAIEHLLSKNT</sequence>
<keyword evidence="2" id="KW-1185">Reference proteome</keyword>
<gene>
    <name evidence="1" type="ORF">CR152_07285</name>
</gene>
<evidence type="ECO:0000313" key="2">
    <source>
        <dbReference type="Proteomes" id="UP000229897"/>
    </source>
</evidence>
<accession>A0A2D2DH84</accession>
<organism evidence="1 2">
    <name type="scientific">Massilia violaceinigra</name>
    <dbReference type="NCBI Taxonomy" id="2045208"/>
    <lineage>
        <taxon>Bacteria</taxon>
        <taxon>Pseudomonadati</taxon>
        <taxon>Pseudomonadota</taxon>
        <taxon>Betaproteobacteria</taxon>
        <taxon>Burkholderiales</taxon>
        <taxon>Oxalobacteraceae</taxon>
        <taxon>Telluria group</taxon>
        <taxon>Massilia</taxon>
    </lineage>
</organism>
<dbReference type="Proteomes" id="UP000229897">
    <property type="component" value="Chromosome"/>
</dbReference>
<evidence type="ECO:0000313" key="1">
    <source>
        <dbReference type="EMBL" id="ATQ74334.1"/>
    </source>
</evidence>